<dbReference type="Gramene" id="OE9A105281T1">
    <property type="protein sequence ID" value="OE9A105281C1"/>
    <property type="gene ID" value="OE9A105281"/>
</dbReference>
<evidence type="ECO:0000259" key="1">
    <source>
        <dbReference type="Pfam" id="PF01936"/>
    </source>
</evidence>
<dbReference type="EMBL" id="CACTIH010000314">
    <property type="protein sequence ID" value="CAA2959297.1"/>
    <property type="molecule type" value="Genomic_DNA"/>
</dbReference>
<organism evidence="2 3">
    <name type="scientific">Olea europaea subsp. europaea</name>
    <dbReference type="NCBI Taxonomy" id="158383"/>
    <lineage>
        <taxon>Eukaryota</taxon>
        <taxon>Viridiplantae</taxon>
        <taxon>Streptophyta</taxon>
        <taxon>Embryophyta</taxon>
        <taxon>Tracheophyta</taxon>
        <taxon>Spermatophyta</taxon>
        <taxon>Magnoliopsida</taxon>
        <taxon>eudicotyledons</taxon>
        <taxon>Gunneridae</taxon>
        <taxon>Pentapetalae</taxon>
        <taxon>asterids</taxon>
        <taxon>lamiids</taxon>
        <taxon>Lamiales</taxon>
        <taxon>Oleaceae</taxon>
        <taxon>Oleeae</taxon>
        <taxon>Olea</taxon>
    </lineage>
</organism>
<keyword evidence="3" id="KW-1185">Reference proteome</keyword>
<dbReference type="InterPro" id="IPR021139">
    <property type="entry name" value="NYN"/>
</dbReference>
<reference evidence="2 3" key="1">
    <citation type="submission" date="2019-12" db="EMBL/GenBank/DDBJ databases">
        <authorList>
            <person name="Alioto T."/>
            <person name="Alioto T."/>
            <person name="Gomez Garrido J."/>
        </authorList>
    </citation>
    <scope>NUCLEOTIDE SEQUENCE [LARGE SCALE GENOMIC DNA]</scope>
</reference>
<evidence type="ECO:0000313" key="3">
    <source>
        <dbReference type="Proteomes" id="UP000594638"/>
    </source>
</evidence>
<name>A0A8S0PZN9_OLEEU</name>
<feature type="domain" description="NYN" evidence="1">
    <location>
        <begin position="55"/>
        <end position="188"/>
    </location>
</feature>
<comment type="caution">
    <text evidence="2">The sequence shown here is derived from an EMBL/GenBank/DDBJ whole genome shotgun (WGS) entry which is preliminary data.</text>
</comment>
<dbReference type="GO" id="GO:0004540">
    <property type="term" value="F:RNA nuclease activity"/>
    <property type="evidence" value="ECO:0007669"/>
    <property type="project" value="InterPro"/>
</dbReference>
<dbReference type="Gene3D" id="3.40.50.1010">
    <property type="entry name" value="5'-nuclease"/>
    <property type="match status" value="1"/>
</dbReference>
<dbReference type="PANTHER" id="PTHR35744:SF4">
    <property type="entry name" value="OS04G0464600 PROTEIN"/>
    <property type="match status" value="1"/>
</dbReference>
<dbReference type="Proteomes" id="UP000594638">
    <property type="component" value="Unassembled WGS sequence"/>
</dbReference>
<dbReference type="OrthoDB" id="3518456at2759"/>
<dbReference type="AlphaFoldDB" id="A0A8S0PZN9"/>
<protein>
    <submittedName>
        <fullName evidence="2">LOW QUALITY PROTEIN: uncharacterized protein LOC111403527</fullName>
    </submittedName>
</protein>
<evidence type="ECO:0000313" key="2">
    <source>
        <dbReference type="EMBL" id="CAA2959297.1"/>
    </source>
</evidence>
<accession>A0A8S0PZN9</accession>
<dbReference type="PANTHER" id="PTHR35744">
    <property type="entry name" value="C2H2-TYPE DOMAIN-CONTAINING PROTEIN"/>
    <property type="match status" value="1"/>
</dbReference>
<proteinExistence type="predicted"/>
<sequence length="199" mass="22521">MLSLVKFHTINKIQFIKKSTFAVCGFHHFSSASDWNHESSVFPSSLVKRFPRNDVGIFWDLDNKPPKPFPPYDAATRLKKNLDEKVKSDSVCTREEDGELCGKERHAARDILTPKVGYGLMDELKPAGFWVGEVSDKPPAADSALRNHMVDIMDRRMVERIVLVTADSDFVEILKEARLRCLKTVVLGDDNDVALKKDC</sequence>
<dbReference type="Pfam" id="PF01936">
    <property type="entry name" value="NYN"/>
    <property type="match status" value="1"/>
</dbReference>
<gene>
    <name evidence="2" type="ORF">OLEA9_A105281</name>
</gene>